<keyword evidence="1" id="KW-1133">Transmembrane helix</keyword>
<proteinExistence type="predicted"/>
<dbReference type="STRING" id="1077947.SAMN05216227_104713"/>
<dbReference type="Pfam" id="PF07330">
    <property type="entry name" value="DUF1467"/>
    <property type="match status" value="1"/>
</dbReference>
<keyword evidence="1" id="KW-0472">Membrane</keyword>
<feature type="transmembrane region" description="Helical" evidence="1">
    <location>
        <begin position="6"/>
        <end position="24"/>
    </location>
</feature>
<dbReference type="InterPro" id="IPR009935">
    <property type="entry name" value="DUF1467"/>
</dbReference>
<evidence type="ECO:0000313" key="3">
    <source>
        <dbReference type="Proteomes" id="UP000183002"/>
    </source>
</evidence>
<protein>
    <submittedName>
        <fullName evidence="2">Predicted secreted protein</fullName>
    </submittedName>
</protein>
<accession>A0A1H8LZ23</accession>
<dbReference type="AlphaFoldDB" id="A0A1H8LZ23"/>
<keyword evidence="3" id="KW-1185">Reference proteome</keyword>
<gene>
    <name evidence="2" type="ORF">SAMN05216227_104713</name>
</gene>
<sequence>MSITAAFVLYAVCWFMTLFVVLPLRNRTQGDAGVVVPGTPASAPADFVIRRKAFITTIAATVIWVILTTVILSGVISVRDFDLMGRMLPAVTN</sequence>
<organism evidence="2 3">
    <name type="scientific">Pseudorhodobacter antarcticus</name>
    <dbReference type="NCBI Taxonomy" id="1077947"/>
    <lineage>
        <taxon>Bacteria</taxon>
        <taxon>Pseudomonadati</taxon>
        <taxon>Pseudomonadota</taxon>
        <taxon>Alphaproteobacteria</taxon>
        <taxon>Rhodobacterales</taxon>
        <taxon>Paracoccaceae</taxon>
        <taxon>Pseudorhodobacter</taxon>
    </lineage>
</organism>
<evidence type="ECO:0000313" key="2">
    <source>
        <dbReference type="EMBL" id="SEO10331.1"/>
    </source>
</evidence>
<name>A0A1H8LZ23_9RHOB</name>
<reference evidence="2 3" key="1">
    <citation type="submission" date="2016-10" db="EMBL/GenBank/DDBJ databases">
        <authorList>
            <person name="de Groot N.N."/>
        </authorList>
    </citation>
    <scope>NUCLEOTIDE SEQUENCE [LARGE SCALE GENOMIC DNA]</scope>
    <source>
        <strain evidence="2 3">CGMCC 1.10836</strain>
    </source>
</reference>
<dbReference type="RefSeq" id="WP_050520347.1">
    <property type="nucleotide sequence ID" value="NZ_FOCO01000047.1"/>
</dbReference>
<dbReference type="Proteomes" id="UP000183002">
    <property type="component" value="Unassembled WGS sequence"/>
</dbReference>
<keyword evidence="1" id="KW-0812">Transmembrane</keyword>
<dbReference type="OrthoDB" id="9804637at2"/>
<dbReference type="EMBL" id="FOCO01000047">
    <property type="protein sequence ID" value="SEO10331.1"/>
    <property type="molecule type" value="Genomic_DNA"/>
</dbReference>
<feature type="transmembrane region" description="Helical" evidence="1">
    <location>
        <begin position="53"/>
        <end position="78"/>
    </location>
</feature>
<evidence type="ECO:0000256" key="1">
    <source>
        <dbReference type="SAM" id="Phobius"/>
    </source>
</evidence>